<keyword evidence="5" id="KW-0963">Cytoplasm</keyword>
<keyword evidence="13" id="KW-0271">Exosome</keyword>
<evidence type="ECO:0000256" key="5">
    <source>
        <dbReference type="ARBA" id="ARBA00022490"/>
    </source>
</evidence>
<dbReference type="InterPro" id="IPR002121">
    <property type="entry name" value="HRDC_dom"/>
</dbReference>
<feature type="region of interest" description="Disordered" evidence="23">
    <location>
        <begin position="857"/>
        <end position="908"/>
    </location>
</feature>
<dbReference type="GO" id="GO:0071036">
    <property type="term" value="P:nuclear polyadenylation-dependent snoRNA catabolic process"/>
    <property type="evidence" value="ECO:0007669"/>
    <property type="project" value="TreeGrafter"/>
</dbReference>
<feature type="compositionally biased region" description="Polar residues" evidence="23">
    <location>
        <begin position="797"/>
        <end position="808"/>
    </location>
</feature>
<comment type="similarity">
    <text evidence="20">Belongs to the exosome component 10/RRP6 family.</text>
</comment>
<evidence type="ECO:0000256" key="10">
    <source>
        <dbReference type="ARBA" id="ARBA00022723"/>
    </source>
</evidence>
<dbReference type="GO" id="GO:0000467">
    <property type="term" value="P:exonucleolytic trimming to generate mature 3'-end of 5.8S rRNA from tricistronic rRNA transcript (SSU-rRNA, 5.8S rRNA, LSU-rRNA)"/>
    <property type="evidence" value="ECO:0007669"/>
    <property type="project" value="InterPro"/>
</dbReference>
<dbReference type="SUPFAM" id="SSF53098">
    <property type="entry name" value="Ribonuclease H-like"/>
    <property type="match status" value="1"/>
</dbReference>
<dbReference type="GO" id="GO:0005737">
    <property type="term" value="C:cytoplasm"/>
    <property type="evidence" value="ECO:0007669"/>
    <property type="project" value="UniProtKB-SubCell"/>
</dbReference>
<dbReference type="GO" id="GO:0071040">
    <property type="term" value="P:nuclear polyadenylation-dependent antisense transcript catabolic process"/>
    <property type="evidence" value="ECO:0007669"/>
    <property type="project" value="TreeGrafter"/>
</dbReference>
<evidence type="ECO:0000259" key="24">
    <source>
        <dbReference type="PROSITE" id="PS50967"/>
    </source>
</evidence>
<keyword evidence="12" id="KW-0378">Hydrolase</keyword>
<evidence type="ECO:0000256" key="23">
    <source>
        <dbReference type="SAM" id="MobiDB-lite"/>
    </source>
</evidence>
<keyword evidence="14" id="KW-0269">Exonuclease</keyword>
<dbReference type="GO" id="GO:0006281">
    <property type="term" value="P:DNA repair"/>
    <property type="evidence" value="ECO:0007669"/>
    <property type="project" value="UniProtKB-KW"/>
</dbReference>
<evidence type="ECO:0000256" key="3">
    <source>
        <dbReference type="ARBA" id="ARBA00004604"/>
    </source>
</evidence>
<organism evidence="25 26">
    <name type="scientific">Acrobeloides nanus</name>
    <dbReference type="NCBI Taxonomy" id="290746"/>
    <lineage>
        <taxon>Eukaryota</taxon>
        <taxon>Metazoa</taxon>
        <taxon>Ecdysozoa</taxon>
        <taxon>Nematoda</taxon>
        <taxon>Chromadorea</taxon>
        <taxon>Rhabditida</taxon>
        <taxon>Tylenchina</taxon>
        <taxon>Cephalobomorpha</taxon>
        <taxon>Cephaloboidea</taxon>
        <taxon>Cephalobidae</taxon>
        <taxon>Acrobeloides</taxon>
    </lineage>
</organism>
<comment type="subunit">
    <text evidence="21">Component of the RNA exosome complex. The catalytically inactive RNA exosome core complex (Exo-9) associates with the catalytic subunit EXOSC10/RRP6 (via its N-terminus). Exo-9 may associate with DIS3 to form the nucleolar exosome complex, or DIS3L to form the cytoplasmic exosome complex. The RNA exosome complex interacts with cofactors C1D/RRP47, MPHOSPH6/MPP6 and MTREX/MTR4. Interacts with MTREX; the interaction with MTREX mediates the association of MTREX with nuclear RNA exosomes. Part of the small subunit (SSU) processome, composed of more than 70 proteins and the RNA chaperone small nucleolar RNA (snoRNA) U3. Interacts with ALYREF/THOC4. Interacts with DHX36; this interaction occurs in a RNase-insensitive manner. Interacts with NRDE2. Interacts (via C-terminus) with USP36 (via C-terminus); the interaction is facilitated by the association with RNA and promotes sumoylation of EXOSC10.</text>
</comment>
<dbReference type="Pfam" id="PF08066">
    <property type="entry name" value="PMC2NT"/>
    <property type="match status" value="1"/>
</dbReference>
<evidence type="ECO:0000256" key="11">
    <source>
        <dbReference type="ARBA" id="ARBA00022763"/>
    </source>
</evidence>
<evidence type="ECO:0000256" key="7">
    <source>
        <dbReference type="ARBA" id="ARBA00022552"/>
    </source>
</evidence>
<evidence type="ECO:0000313" key="26">
    <source>
        <dbReference type="WBParaSite" id="ACRNAN_scaffold5562.g27371.t1"/>
    </source>
</evidence>
<dbReference type="GO" id="GO:0071051">
    <property type="term" value="P:poly(A)-dependent snoRNA 3'-end processing"/>
    <property type="evidence" value="ECO:0007669"/>
    <property type="project" value="TreeGrafter"/>
</dbReference>
<keyword evidence="18" id="KW-0234">DNA repair</keyword>
<protein>
    <recommendedName>
        <fullName evidence="22">Exosome complex component 10</fullName>
    </recommendedName>
</protein>
<keyword evidence="17" id="KW-0694">RNA-binding</keyword>
<dbReference type="InterPro" id="IPR044876">
    <property type="entry name" value="HRDC_dom_sf"/>
</dbReference>
<accession>A0A914E5T7</accession>
<proteinExistence type="inferred from homology"/>
<dbReference type="GO" id="GO:0019219">
    <property type="term" value="P:regulation of nucleobase-containing compound metabolic process"/>
    <property type="evidence" value="ECO:0007669"/>
    <property type="project" value="UniProtKB-ARBA"/>
</dbReference>
<evidence type="ECO:0000256" key="20">
    <source>
        <dbReference type="ARBA" id="ARBA00043957"/>
    </source>
</evidence>
<evidence type="ECO:0000256" key="22">
    <source>
        <dbReference type="ARBA" id="ARBA00070703"/>
    </source>
</evidence>
<keyword evidence="25" id="KW-1185">Reference proteome</keyword>
<evidence type="ECO:0000256" key="21">
    <source>
        <dbReference type="ARBA" id="ARBA00065628"/>
    </source>
</evidence>
<dbReference type="PROSITE" id="PS50967">
    <property type="entry name" value="HRDC"/>
    <property type="match status" value="1"/>
</dbReference>
<keyword evidence="8" id="KW-0597">Phosphoprotein</keyword>
<evidence type="ECO:0000256" key="17">
    <source>
        <dbReference type="ARBA" id="ARBA00022884"/>
    </source>
</evidence>
<evidence type="ECO:0000256" key="2">
    <source>
        <dbReference type="ARBA" id="ARBA00004496"/>
    </source>
</evidence>
<dbReference type="InterPro" id="IPR012337">
    <property type="entry name" value="RNaseH-like_sf"/>
</dbReference>
<dbReference type="SUPFAM" id="SSF47819">
    <property type="entry name" value="HRDC-like"/>
    <property type="match status" value="1"/>
</dbReference>
<feature type="compositionally biased region" description="Polar residues" evidence="23">
    <location>
        <begin position="819"/>
        <end position="840"/>
    </location>
</feature>
<dbReference type="InterPro" id="IPR010997">
    <property type="entry name" value="HRDC-like_sf"/>
</dbReference>
<keyword evidence="6" id="KW-1017">Isopeptide bond</keyword>
<keyword evidence="11" id="KW-0227">DNA damage</keyword>
<evidence type="ECO:0000256" key="18">
    <source>
        <dbReference type="ARBA" id="ARBA00023204"/>
    </source>
</evidence>
<keyword evidence="9" id="KW-0540">Nuclease</keyword>
<dbReference type="GO" id="GO:0071039">
    <property type="term" value="P:nuclear polyadenylation-dependent CUT catabolic process"/>
    <property type="evidence" value="ECO:0007669"/>
    <property type="project" value="TreeGrafter"/>
</dbReference>
<keyword evidence="19" id="KW-0539">Nucleus</keyword>
<reference evidence="26" key="1">
    <citation type="submission" date="2022-11" db="UniProtKB">
        <authorList>
            <consortium name="WormBaseParasite"/>
        </authorList>
    </citation>
    <scope>IDENTIFICATION</scope>
</reference>
<keyword evidence="15" id="KW-0460">Magnesium</keyword>
<dbReference type="Proteomes" id="UP000887540">
    <property type="component" value="Unplaced"/>
</dbReference>
<dbReference type="GO" id="GO:0071038">
    <property type="term" value="P:TRAMP-dependent tRNA surveillance pathway"/>
    <property type="evidence" value="ECO:0007669"/>
    <property type="project" value="TreeGrafter"/>
</dbReference>
<dbReference type="InterPro" id="IPR012588">
    <property type="entry name" value="Exosome-assoc_fac_Rrp6_N"/>
</dbReference>
<dbReference type="InterPro" id="IPR002562">
    <property type="entry name" value="3'-5'_exonuclease_dom"/>
</dbReference>
<dbReference type="WBParaSite" id="ACRNAN_scaffold5562.g27371.t1">
    <property type="protein sequence ID" value="ACRNAN_scaffold5562.g27371.t1"/>
    <property type="gene ID" value="ACRNAN_scaffold5562.g27371"/>
</dbReference>
<dbReference type="GO" id="GO:0071037">
    <property type="term" value="P:nuclear polyadenylation-dependent snRNA catabolic process"/>
    <property type="evidence" value="ECO:0007669"/>
    <property type="project" value="TreeGrafter"/>
</dbReference>
<evidence type="ECO:0000256" key="13">
    <source>
        <dbReference type="ARBA" id="ARBA00022835"/>
    </source>
</evidence>
<sequence length="908" mass="104221">MDKNDENSSTMSHAQVDTVARDEELVKNLQKTIVDAVRASNALPRLGETYELHATFSLFANFMETQRTRIISLMRNLLLHSGSRARIPRVLHDMETLIDSNDTLAERASISFDEFVAALNAERLMIQQRELGAEPVPGGVAVMLRNEQRIAKPTESYGHDKSGRYTILSTLPEAQKHELPTQSLSRPIKHHGLLVQMNIQKPQLSFQQNINNSDAPFVPKLRVKYHEAQHPGSRIRIIDESATLISSDQSSRKAWLNDTDVSEHPYQFELDHFKVPESQLQKREILPIKELEDVPVNFVKTVDDLKQLIQILNESKEFAVDLEHHEYRSFLGITCLIQISTRDADYIIDPFPLWNDLHILNEPFTNPTILKVFHGGESDIEWLQRDFGIYVVDMFDTFEALNMLGMHPKSLKYLVQQFCGVELNKEFQRADWRLRPLTEDHIVYARSDTRYLLSCYDGIQNRLLDEGNEYKNLLMTTYEKSVRICLRTFQQPRFDPNGYLSLLKGRRAINNRQSYALKELWKWRDATAREEDESLDYVLPSHMMLQIAEILPKEQNGIFACCAPIPLMVKRDVKFLHSIIRIALDLPLEKTNTSVSVEELMNATRVAQIADNENKITKLKAKLRPRIDFSTFRVDEQVPPLNSRLKINQRPIKEKPGFELPIVMDVKKQQGEAFIRIDDETEEKNELDKRIKKILKKINEWATPFDCYLVAMKEAEKEENGPKKDDEAKADTEAVLFSHHDEANVRIMNTTNGPVTSASQSTTVHAQATLLEDELNQSFPGLKLTKKQKQRLHKQTDINVRSNQSQNRRGLKRGHEHFSPSTSHETSTDMTNSSPMNLTGNPVVDYSSYDPQMFYQKPDTSKVYNPFKPQGGNRQKFGKKQRGGKESGGGSGRRSTTSQSNKPKTERS</sequence>
<dbReference type="SMART" id="SM00474">
    <property type="entry name" value="35EXOc"/>
    <property type="match status" value="1"/>
</dbReference>
<evidence type="ECO:0000256" key="9">
    <source>
        <dbReference type="ARBA" id="ARBA00022722"/>
    </source>
</evidence>
<dbReference type="FunFam" id="1.10.150.80:FF:000001">
    <property type="entry name" value="Putative exosome component 10"/>
    <property type="match status" value="1"/>
</dbReference>
<name>A0A914E5T7_9BILA</name>
<dbReference type="FunFam" id="3.30.420.10:FF:000022">
    <property type="entry name" value="Exosome component 10"/>
    <property type="match status" value="1"/>
</dbReference>
<evidence type="ECO:0000256" key="14">
    <source>
        <dbReference type="ARBA" id="ARBA00022839"/>
    </source>
</evidence>
<dbReference type="InterPro" id="IPR045092">
    <property type="entry name" value="Rrp6-like"/>
</dbReference>
<dbReference type="GO" id="GO:0000166">
    <property type="term" value="F:nucleotide binding"/>
    <property type="evidence" value="ECO:0007669"/>
    <property type="project" value="InterPro"/>
</dbReference>
<dbReference type="SMART" id="SM00341">
    <property type="entry name" value="HRDC"/>
    <property type="match status" value="1"/>
</dbReference>
<dbReference type="GO" id="GO:0000175">
    <property type="term" value="F:3'-5'-RNA exonuclease activity"/>
    <property type="evidence" value="ECO:0007669"/>
    <property type="project" value="InterPro"/>
</dbReference>
<dbReference type="InterPro" id="IPR049559">
    <property type="entry name" value="Rrp6p-like_exo"/>
</dbReference>
<dbReference type="GO" id="GO:0071035">
    <property type="term" value="P:nuclear polyadenylation-dependent rRNA catabolic process"/>
    <property type="evidence" value="ECO:0007669"/>
    <property type="project" value="TreeGrafter"/>
</dbReference>
<dbReference type="CDD" id="cd06147">
    <property type="entry name" value="Rrp6p_like_exo"/>
    <property type="match status" value="1"/>
</dbReference>
<dbReference type="Gene3D" id="1.10.150.80">
    <property type="entry name" value="HRDC domain"/>
    <property type="match status" value="1"/>
</dbReference>
<dbReference type="GO" id="GO:0005654">
    <property type="term" value="C:nucleoplasm"/>
    <property type="evidence" value="ECO:0007669"/>
    <property type="project" value="UniProtKB-SubCell"/>
</dbReference>
<dbReference type="GO" id="GO:0046872">
    <property type="term" value="F:metal ion binding"/>
    <property type="evidence" value="ECO:0007669"/>
    <property type="project" value="UniProtKB-KW"/>
</dbReference>
<keyword evidence="16" id="KW-0832">Ubl conjugation</keyword>
<keyword evidence="10" id="KW-0479">Metal-binding</keyword>
<dbReference type="GO" id="GO:0003727">
    <property type="term" value="F:single-stranded RNA binding"/>
    <property type="evidence" value="ECO:0007669"/>
    <property type="project" value="TreeGrafter"/>
</dbReference>
<evidence type="ECO:0000313" key="25">
    <source>
        <dbReference type="Proteomes" id="UP000887540"/>
    </source>
</evidence>
<dbReference type="InterPro" id="IPR036397">
    <property type="entry name" value="RNaseH_sf"/>
</dbReference>
<evidence type="ECO:0000256" key="16">
    <source>
        <dbReference type="ARBA" id="ARBA00022843"/>
    </source>
</evidence>
<evidence type="ECO:0000256" key="4">
    <source>
        <dbReference type="ARBA" id="ARBA00004642"/>
    </source>
</evidence>
<feature type="domain" description="HRDC" evidence="24">
    <location>
        <begin position="510"/>
        <end position="590"/>
    </location>
</feature>
<dbReference type="PANTHER" id="PTHR12124">
    <property type="entry name" value="POLYMYOSITIS/SCLERODERMA AUTOANTIGEN-RELATED"/>
    <property type="match status" value="1"/>
</dbReference>
<dbReference type="Pfam" id="PF01612">
    <property type="entry name" value="DNA_pol_A_exo1"/>
    <property type="match status" value="1"/>
</dbReference>
<keyword evidence="7" id="KW-0698">rRNA processing</keyword>
<evidence type="ECO:0000256" key="6">
    <source>
        <dbReference type="ARBA" id="ARBA00022499"/>
    </source>
</evidence>
<feature type="region of interest" description="Disordered" evidence="23">
    <location>
        <begin position="785"/>
        <end position="844"/>
    </location>
</feature>
<dbReference type="GO" id="GO:0071044">
    <property type="term" value="P:histone mRNA catabolic process"/>
    <property type="evidence" value="ECO:0007669"/>
    <property type="project" value="TreeGrafter"/>
</dbReference>
<dbReference type="Pfam" id="PF00570">
    <property type="entry name" value="HRDC"/>
    <property type="match status" value="1"/>
</dbReference>
<evidence type="ECO:0000256" key="12">
    <source>
        <dbReference type="ARBA" id="ARBA00022801"/>
    </source>
</evidence>
<comment type="subcellular location">
    <subcellularLocation>
        <location evidence="2">Cytoplasm</location>
    </subcellularLocation>
    <subcellularLocation>
        <location evidence="3">Nucleus</location>
        <location evidence="3">Nucleolus</location>
    </subcellularLocation>
    <subcellularLocation>
        <location evidence="4">Nucleus</location>
        <location evidence="4">Nucleoplasm</location>
    </subcellularLocation>
</comment>
<comment type="cofactor">
    <cofactor evidence="1">
        <name>Mg(2+)</name>
        <dbReference type="ChEBI" id="CHEBI:18420"/>
    </cofactor>
</comment>
<evidence type="ECO:0000256" key="15">
    <source>
        <dbReference type="ARBA" id="ARBA00022842"/>
    </source>
</evidence>
<evidence type="ECO:0000256" key="1">
    <source>
        <dbReference type="ARBA" id="ARBA00001946"/>
    </source>
</evidence>
<evidence type="ECO:0000256" key="19">
    <source>
        <dbReference type="ARBA" id="ARBA00023242"/>
    </source>
</evidence>
<dbReference type="PANTHER" id="PTHR12124:SF47">
    <property type="entry name" value="EXOSOME COMPONENT 10"/>
    <property type="match status" value="1"/>
</dbReference>
<dbReference type="AlphaFoldDB" id="A0A914E5T7"/>
<dbReference type="GO" id="GO:0000176">
    <property type="term" value="C:nuclear exosome (RNase complex)"/>
    <property type="evidence" value="ECO:0007669"/>
    <property type="project" value="InterPro"/>
</dbReference>
<dbReference type="Gene3D" id="3.30.420.10">
    <property type="entry name" value="Ribonuclease H-like superfamily/Ribonuclease H"/>
    <property type="match status" value="1"/>
</dbReference>
<dbReference type="GO" id="GO:0005730">
    <property type="term" value="C:nucleolus"/>
    <property type="evidence" value="ECO:0007669"/>
    <property type="project" value="UniProtKB-SubCell"/>
</dbReference>
<evidence type="ECO:0000256" key="8">
    <source>
        <dbReference type="ARBA" id="ARBA00022553"/>
    </source>
</evidence>